<organism evidence="2 3">
    <name type="scientific">Ramlibacter alkalitolerans</name>
    <dbReference type="NCBI Taxonomy" id="2039631"/>
    <lineage>
        <taxon>Bacteria</taxon>
        <taxon>Pseudomonadati</taxon>
        <taxon>Pseudomonadota</taxon>
        <taxon>Betaproteobacteria</taxon>
        <taxon>Burkholderiales</taxon>
        <taxon>Comamonadaceae</taxon>
        <taxon>Ramlibacter</taxon>
    </lineage>
</organism>
<comment type="caution">
    <text evidence="2">The sequence shown here is derived from an EMBL/GenBank/DDBJ whole genome shotgun (WGS) entry which is preliminary data.</text>
</comment>
<reference evidence="2 3" key="1">
    <citation type="journal article" date="2017" name="Int. J. Syst. Evol. Microbiol.">
        <title>Ramlibacter alkalitolerans sp. nov., alkali-tolerant bacterium isolated from soil of ginseng.</title>
        <authorList>
            <person name="Lee D.H."/>
            <person name="Cha C.J."/>
        </authorList>
    </citation>
    <scope>NUCLEOTIDE SEQUENCE [LARGE SCALE GENOMIC DNA]</scope>
    <source>
        <strain evidence="2 3">KACC 19305</strain>
    </source>
</reference>
<protein>
    <submittedName>
        <fullName evidence="2">Uncharacterized protein</fullName>
    </submittedName>
</protein>
<gene>
    <name evidence="2" type="ORF">JI746_13535</name>
</gene>
<feature type="transmembrane region" description="Helical" evidence="1">
    <location>
        <begin position="69"/>
        <end position="87"/>
    </location>
</feature>
<feature type="transmembrane region" description="Helical" evidence="1">
    <location>
        <begin position="45"/>
        <end position="63"/>
    </location>
</feature>
<proteinExistence type="predicted"/>
<keyword evidence="1" id="KW-0472">Membrane</keyword>
<evidence type="ECO:0000313" key="2">
    <source>
        <dbReference type="EMBL" id="MBL0426132.1"/>
    </source>
</evidence>
<dbReference type="Proteomes" id="UP000622707">
    <property type="component" value="Unassembled WGS sequence"/>
</dbReference>
<feature type="transmembrane region" description="Helical" evidence="1">
    <location>
        <begin position="12"/>
        <end position="33"/>
    </location>
</feature>
<evidence type="ECO:0000256" key="1">
    <source>
        <dbReference type="SAM" id="Phobius"/>
    </source>
</evidence>
<accession>A0ABS1JPF7</accession>
<sequence length="92" mass="9692">MDFLDLFDHLLSFAAPALAVALLVTLVAPLVLPRTASGPGWWARFAINSAAGLAALGAGLWYFGRDGKVATYAALVLAVATAQWLAARAWHN</sequence>
<evidence type="ECO:0000313" key="3">
    <source>
        <dbReference type="Proteomes" id="UP000622707"/>
    </source>
</evidence>
<name>A0ABS1JPF7_9BURK</name>
<keyword evidence="3" id="KW-1185">Reference proteome</keyword>
<keyword evidence="1" id="KW-1133">Transmembrane helix</keyword>
<keyword evidence="1" id="KW-0812">Transmembrane</keyword>
<dbReference type="EMBL" id="JAEQND010000007">
    <property type="protein sequence ID" value="MBL0426132.1"/>
    <property type="molecule type" value="Genomic_DNA"/>
</dbReference>